<dbReference type="InterPro" id="IPR000642">
    <property type="entry name" value="Peptidase_M41"/>
</dbReference>
<dbReference type="PROSITE" id="PS00674">
    <property type="entry name" value="AAA"/>
    <property type="match status" value="1"/>
</dbReference>
<dbReference type="Gene3D" id="1.10.8.60">
    <property type="match status" value="1"/>
</dbReference>
<evidence type="ECO:0000313" key="4">
    <source>
        <dbReference type="Proteomes" id="UP000295238"/>
    </source>
</evidence>
<feature type="domain" description="AAA+ ATPase" evidence="2">
    <location>
        <begin position="247"/>
        <end position="387"/>
    </location>
</feature>
<proteinExistence type="inferred from homology"/>
<dbReference type="SUPFAM" id="SSF140990">
    <property type="entry name" value="FtsH protease domain-like"/>
    <property type="match status" value="1"/>
</dbReference>
<dbReference type="GO" id="GO:0005524">
    <property type="term" value="F:ATP binding"/>
    <property type="evidence" value="ECO:0007669"/>
    <property type="project" value="UniProtKB-KW"/>
</dbReference>
<dbReference type="GO" id="GO:0016887">
    <property type="term" value="F:ATP hydrolysis activity"/>
    <property type="evidence" value="ECO:0007669"/>
    <property type="project" value="InterPro"/>
</dbReference>
<dbReference type="InterPro" id="IPR037219">
    <property type="entry name" value="Peptidase_M41-like"/>
</dbReference>
<dbReference type="GO" id="GO:0005886">
    <property type="term" value="C:plasma membrane"/>
    <property type="evidence" value="ECO:0007669"/>
    <property type="project" value="TreeGrafter"/>
</dbReference>
<evidence type="ECO:0000256" key="1">
    <source>
        <dbReference type="RuleBase" id="RU003651"/>
    </source>
</evidence>
<keyword evidence="1" id="KW-0547">Nucleotide-binding</keyword>
<sequence length="665" mass="72508">MLARRFRFSRCHRTTMTKLRPKFLQETPHLASLVAQYGIRSAIRTLIDRPLVSFIALLRIEHPADAFLYQEAARVLLEVGETYDGEGQDIAAVWLADDLDRGSWSLVPKVKHVKRAIILAGRDAIPTEDVRLLVDLEAAVAAPRAVHFRMAARQLRLAPISEEEASQLAAWPLRSVRLAMGRGRPIARVIGSLAKPAVKPASERVADTKRGPSLETLSGYGAAKEWGLMLARDLADWKAGRIGWDDVDRGVLLSGPPGSGKTTYAAALAVTCGVPLISASAAQWQASGHLGDLLKAMRKFFTEARSRAPCIAFLDEFDSFGDRAAQTDGDHYDYKRQVINGLLECLDPSGGREGVVVVGATNNALAVDAALLRPGRLEKVIEITLPDMEARSDILRHHLGAFAGKLELEPLMAGTEGWSGAELAKLARDARRICRHREGKTVSAADIQAAMPKQIGLTEEQWFRVAVHEAGHVLTGILLDPDNFVRVRLNANTHENRDGSQLGVTEFKRAFPLLAVERDYLNRIAVLLGGMVAERLVFGDHTSGAGGHESSDLAAATGLATMMERNFAFGSSLLTEGSIDPGAIQRFRMYDHELSGAVQRRLEEGLLEAKRLLSDKQDALEAVARALASERDLDAARVKRLLPETWAAGSDRLSFARAANETPPI</sequence>
<dbReference type="SMART" id="SM00382">
    <property type="entry name" value="AAA"/>
    <property type="match status" value="1"/>
</dbReference>
<protein>
    <submittedName>
        <fullName evidence="3">AAA family ATPase</fullName>
    </submittedName>
</protein>
<dbReference type="GO" id="GO:0006508">
    <property type="term" value="P:proteolysis"/>
    <property type="evidence" value="ECO:0007669"/>
    <property type="project" value="InterPro"/>
</dbReference>
<dbReference type="SUPFAM" id="SSF52540">
    <property type="entry name" value="P-loop containing nucleoside triphosphate hydrolases"/>
    <property type="match status" value="1"/>
</dbReference>
<dbReference type="InterPro" id="IPR003960">
    <property type="entry name" value="ATPase_AAA_CS"/>
</dbReference>
<reference evidence="3 4" key="1">
    <citation type="submission" date="2019-03" db="EMBL/GenBank/DDBJ databases">
        <title>Rhizobium sp. nov., an bacterium isolated from biocrust in Mu Us Desert.</title>
        <authorList>
            <person name="Lixiong L."/>
        </authorList>
    </citation>
    <scope>NUCLEOTIDE SEQUENCE [LARGE SCALE GENOMIC DNA]</scope>
    <source>
        <strain evidence="3 4">SPY-1</strain>
    </source>
</reference>
<dbReference type="GO" id="GO:0004222">
    <property type="term" value="F:metalloendopeptidase activity"/>
    <property type="evidence" value="ECO:0007669"/>
    <property type="project" value="InterPro"/>
</dbReference>
<comment type="similarity">
    <text evidence="1">Belongs to the AAA ATPase family.</text>
</comment>
<keyword evidence="1" id="KW-0067">ATP-binding</keyword>
<dbReference type="InterPro" id="IPR003959">
    <property type="entry name" value="ATPase_AAA_core"/>
</dbReference>
<dbReference type="InterPro" id="IPR003593">
    <property type="entry name" value="AAA+_ATPase"/>
</dbReference>
<dbReference type="Pfam" id="PF01434">
    <property type="entry name" value="Peptidase_M41"/>
    <property type="match status" value="1"/>
</dbReference>
<dbReference type="Gene3D" id="3.40.50.300">
    <property type="entry name" value="P-loop containing nucleotide triphosphate hydrolases"/>
    <property type="match status" value="1"/>
</dbReference>
<evidence type="ECO:0000313" key="3">
    <source>
        <dbReference type="EMBL" id="TDK31830.1"/>
    </source>
</evidence>
<comment type="caution">
    <text evidence="3">The sequence shown here is derived from an EMBL/GenBank/DDBJ whole genome shotgun (WGS) entry which is preliminary data.</text>
</comment>
<keyword evidence="4" id="KW-1185">Reference proteome</keyword>
<dbReference type="GO" id="GO:0004176">
    <property type="term" value="F:ATP-dependent peptidase activity"/>
    <property type="evidence" value="ECO:0007669"/>
    <property type="project" value="InterPro"/>
</dbReference>
<dbReference type="PANTHER" id="PTHR23076:SF97">
    <property type="entry name" value="ATP-DEPENDENT ZINC METALLOPROTEASE YME1L1"/>
    <property type="match status" value="1"/>
</dbReference>
<dbReference type="Pfam" id="PF00004">
    <property type="entry name" value="AAA"/>
    <property type="match status" value="1"/>
</dbReference>
<gene>
    <name evidence="3" type="ORF">E2F50_19400</name>
</gene>
<dbReference type="InterPro" id="IPR027417">
    <property type="entry name" value="P-loop_NTPase"/>
</dbReference>
<dbReference type="Gene3D" id="1.20.58.760">
    <property type="entry name" value="Peptidase M41"/>
    <property type="match status" value="1"/>
</dbReference>
<dbReference type="PANTHER" id="PTHR23076">
    <property type="entry name" value="METALLOPROTEASE M41 FTSH"/>
    <property type="match status" value="1"/>
</dbReference>
<dbReference type="CDD" id="cd19481">
    <property type="entry name" value="RecA-like_protease"/>
    <property type="match status" value="1"/>
</dbReference>
<dbReference type="Proteomes" id="UP000295238">
    <property type="component" value="Unassembled WGS sequence"/>
</dbReference>
<dbReference type="AlphaFoldDB" id="A0A4R5UAJ6"/>
<accession>A0A4R5UAJ6</accession>
<evidence type="ECO:0000259" key="2">
    <source>
        <dbReference type="SMART" id="SM00382"/>
    </source>
</evidence>
<organism evidence="3 4">
    <name type="scientific">Rhizobium deserti</name>
    <dbReference type="NCBI Taxonomy" id="2547961"/>
    <lineage>
        <taxon>Bacteria</taxon>
        <taxon>Pseudomonadati</taxon>
        <taxon>Pseudomonadota</taxon>
        <taxon>Alphaproteobacteria</taxon>
        <taxon>Hyphomicrobiales</taxon>
        <taxon>Rhizobiaceae</taxon>
        <taxon>Rhizobium/Agrobacterium group</taxon>
        <taxon>Rhizobium</taxon>
    </lineage>
</organism>
<dbReference type="EMBL" id="SMTL01000006">
    <property type="protein sequence ID" value="TDK31830.1"/>
    <property type="molecule type" value="Genomic_DNA"/>
</dbReference>
<name>A0A4R5UAJ6_9HYPH</name>
<dbReference type="GO" id="GO:0030163">
    <property type="term" value="P:protein catabolic process"/>
    <property type="evidence" value="ECO:0007669"/>
    <property type="project" value="TreeGrafter"/>
</dbReference>